<evidence type="ECO:0000256" key="4">
    <source>
        <dbReference type="ARBA" id="ARBA00022801"/>
    </source>
</evidence>
<keyword evidence="5" id="KW-0862">Zinc</keyword>
<feature type="region of interest" description="Disordered" evidence="7">
    <location>
        <begin position="522"/>
        <end position="554"/>
    </location>
</feature>
<accession>R7S4Z7</accession>
<proteinExistence type="predicted"/>
<feature type="compositionally biased region" description="Basic residues" evidence="7">
    <location>
        <begin position="1"/>
        <end position="10"/>
    </location>
</feature>
<dbReference type="Pfam" id="PF01435">
    <property type="entry name" value="Peptidase_M48"/>
    <property type="match status" value="1"/>
</dbReference>
<dbReference type="InterPro" id="IPR001915">
    <property type="entry name" value="Peptidase_M48"/>
</dbReference>
<evidence type="ECO:0000256" key="7">
    <source>
        <dbReference type="SAM" id="MobiDB-lite"/>
    </source>
</evidence>
<dbReference type="OrthoDB" id="7464992at2759"/>
<dbReference type="GeneID" id="18886507"/>
<dbReference type="GO" id="GO:0034982">
    <property type="term" value="P:mitochondrial protein processing"/>
    <property type="evidence" value="ECO:0007669"/>
    <property type="project" value="TreeGrafter"/>
</dbReference>
<dbReference type="PANTHER" id="PTHR22726">
    <property type="entry name" value="METALLOENDOPEPTIDASE OMA1"/>
    <property type="match status" value="1"/>
</dbReference>
<evidence type="ECO:0000256" key="5">
    <source>
        <dbReference type="ARBA" id="ARBA00022833"/>
    </source>
</evidence>
<keyword evidence="3" id="KW-0479">Metal-binding</keyword>
<evidence type="ECO:0000256" key="6">
    <source>
        <dbReference type="ARBA" id="ARBA00023049"/>
    </source>
</evidence>
<keyword evidence="11" id="KW-1185">Reference proteome</keyword>
<keyword evidence="8" id="KW-0812">Transmembrane</keyword>
<dbReference type="GO" id="GO:0005743">
    <property type="term" value="C:mitochondrial inner membrane"/>
    <property type="evidence" value="ECO:0007669"/>
    <property type="project" value="TreeGrafter"/>
</dbReference>
<evidence type="ECO:0000256" key="1">
    <source>
        <dbReference type="ARBA" id="ARBA00001947"/>
    </source>
</evidence>
<protein>
    <recommendedName>
        <fullName evidence="9">Peptidase M48 domain-containing protein</fullName>
    </recommendedName>
</protein>
<dbReference type="Proteomes" id="UP000054196">
    <property type="component" value="Unassembled WGS sequence"/>
</dbReference>
<dbReference type="KEGG" id="psq:PUNSTDRAFT_92349"/>
<name>R7S4Z7_PUNST</name>
<keyword evidence="2" id="KW-0645">Protease</keyword>
<feature type="domain" description="Peptidase M48" evidence="9">
    <location>
        <begin position="326"/>
        <end position="562"/>
    </location>
</feature>
<dbReference type="HOGENOM" id="CLU_036521_1_0_1"/>
<evidence type="ECO:0000256" key="3">
    <source>
        <dbReference type="ARBA" id="ARBA00022723"/>
    </source>
</evidence>
<sequence>MLRPLFRAKSRTTATTPRSGLLSQTAARWQSQPRGPLHTTWTSSPPARSFGILSGVNVPRINRRGGFYQPASATVLPSADIGISQLRRPCGVRMFHSTKRNEGLPALLPVILGALKASTALETARMIGRVALTFAPVILFKNHKSKKVLRYVDNLNNPQLEEKRTTILKRIRKRQILFHALVLTPIVLFWAAIFASLERTPLTGRWRVILLAPEEEDEIANQLAGAGWFSAVGEILSENGAPTIVPPSDWRYVWVNQILRQLEGIIPAITAEGKMPPLWLERGENDVPLPPPAKYPLKPRPRGAEWLRNMCELLSGQKTTHISPHTIQGPPYSLMLVENPDVSNAFSYGFGPDGAGGIVVYTGFLDEIIAKTSNNADPQPANSSWWSSFLGGFSSVAARPPHPVQTPQQSTDLAILLAHELSHLLLAHHLETLSSATVVVPGLLSMLADVVRVLLFPVTMVFGPFVNDAVAQIGKMGHADLTKLTETCSGVKQEIEADVVSARLLAYAGYDPREAVNFWQNRRGCSPNPPESEQAESPGHRSFQGSHGHPIDEVRVEKLREELVRWQTERERVLSERAAEKQDDAS</sequence>
<dbReference type="GO" id="GO:0046872">
    <property type="term" value="F:metal ion binding"/>
    <property type="evidence" value="ECO:0007669"/>
    <property type="project" value="UniProtKB-KW"/>
</dbReference>
<dbReference type="PANTHER" id="PTHR22726:SF18">
    <property type="entry name" value="PEPTIDASE M48 DOMAIN-CONTAINING PROTEIN"/>
    <property type="match status" value="1"/>
</dbReference>
<evidence type="ECO:0000313" key="10">
    <source>
        <dbReference type="EMBL" id="EIN04902.1"/>
    </source>
</evidence>
<evidence type="ECO:0000256" key="8">
    <source>
        <dbReference type="SAM" id="Phobius"/>
    </source>
</evidence>
<evidence type="ECO:0000313" key="11">
    <source>
        <dbReference type="Proteomes" id="UP000054196"/>
    </source>
</evidence>
<dbReference type="GO" id="GO:0004222">
    <property type="term" value="F:metalloendopeptidase activity"/>
    <property type="evidence" value="ECO:0007669"/>
    <property type="project" value="InterPro"/>
</dbReference>
<dbReference type="InterPro" id="IPR051156">
    <property type="entry name" value="Mito/Outer_Membr_Metalloprot"/>
</dbReference>
<dbReference type="EMBL" id="JH687552">
    <property type="protein sequence ID" value="EIN04902.1"/>
    <property type="molecule type" value="Genomic_DNA"/>
</dbReference>
<gene>
    <name evidence="10" type="ORF">PUNSTDRAFT_92349</name>
</gene>
<keyword evidence="8" id="KW-1133">Transmembrane helix</keyword>
<keyword evidence="8" id="KW-0472">Membrane</keyword>
<evidence type="ECO:0000259" key="9">
    <source>
        <dbReference type="Pfam" id="PF01435"/>
    </source>
</evidence>
<feature type="compositionally biased region" description="Polar residues" evidence="7">
    <location>
        <begin position="11"/>
        <end position="43"/>
    </location>
</feature>
<dbReference type="AlphaFoldDB" id="R7S4Z7"/>
<dbReference type="eggNOG" id="KOG2661">
    <property type="taxonomic scope" value="Eukaryota"/>
</dbReference>
<dbReference type="GO" id="GO:0006515">
    <property type="term" value="P:protein quality control for misfolded or incompletely synthesized proteins"/>
    <property type="evidence" value="ECO:0007669"/>
    <property type="project" value="TreeGrafter"/>
</dbReference>
<feature type="region of interest" description="Disordered" evidence="7">
    <location>
        <begin position="1"/>
        <end position="43"/>
    </location>
</feature>
<feature type="transmembrane region" description="Helical" evidence="8">
    <location>
        <begin position="176"/>
        <end position="197"/>
    </location>
</feature>
<evidence type="ECO:0000256" key="2">
    <source>
        <dbReference type="ARBA" id="ARBA00022670"/>
    </source>
</evidence>
<dbReference type="RefSeq" id="XP_007387825.1">
    <property type="nucleotide sequence ID" value="XM_007387763.1"/>
</dbReference>
<comment type="cofactor">
    <cofactor evidence="1">
        <name>Zn(2+)</name>
        <dbReference type="ChEBI" id="CHEBI:29105"/>
    </cofactor>
</comment>
<keyword evidence="6" id="KW-0482">Metalloprotease</keyword>
<organism evidence="10 11">
    <name type="scientific">Punctularia strigosozonata (strain HHB-11173)</name>
    <name type="common">White-rot fungus</name>
    <dbReference type="NCBI Taxonomy" id="741275"/>
    <lineage>
        <taxon>Eukaryota</taxon>
        <taxon>Fungi</taxon>
        <taxon>Dikarya</taxon>
        <taxon>Basidiomycota</taxon>
        <taxon>Agaricomycotina</taxon>
        <taxon>Agaricomycetes</taxon>
        <taxon>Corticiales</taxon>
        <taxon>Punctulariaceae</taxon>
        <taxon>Punctularia</taxon>
    </lineage>
</organism>
<keyword evidence="4" id="KW-0378">Hydrolase</keyword>
<dbReference type="OMA" id="PPSDWRY"/>
<reference evidence="11" key="1">
    <citation type="journal article" date="2012" name="Science">
        <title>The Paleozoic origin of enzymatic lignin decomposition reconstructed from 31 fungal genomes.</title>
        <authorList>
            <person name="Floudas D."/>
            <person name="Binder M."/>
            <person name="Riley R."/>
            <person name="Barry K."/>
            <person name="Blanchette R.A."/>
            <person name="Henrissat B."/>
            <person name="Martinez A.T."/>
            <person name="Otillar R."/>
            <person name="Spatafora J.W."/>
            <person name="Yadav J.S."/>
            <person name="Aerts A."/>
            <person name="Benoit I."/>
            <person name="Boyd A."/>
            <person name="Carlson A."/>
            <person name="Copeland A."/>
            <person name="Coutinho P.M."/>
            <person name="de Vries R.P."/>
            <person name="Ferreira P."/>
            <person name="Findley K."/>
            <person name="Foster B."/>
            <person name="Gaskell J."/>
            <person name="Glotzer D."/>
            <person name="Gorecki P."/>
            <person name="Heitman J."/>
            <person name="Hesse C."/>
            <person name="Hori C."/>
            <person name="Igarashi K."/>
            <person name="Jurgens J.A."/>
            <person name="Kallen N."/>
            <person name="Kersten P."/>
            <person name="Kohler A."/>
            <person name="Kuees U."/>
            <person name="Kumar T.K.A."/>
            <person name="Kuo A."/>
            <person name="LaButti K."/>
            <person name="Larrondo L.F."/>
            <person name="Lindquist E."/>
            <person name="Ling A."/>
            <person name="Lombard V."/>
            <person name="Lucas S."/>
            <person name="Lundell T."/>
            <person name="Martin R."/>
            <person name="McLaughlin D.J."/>
            <person name="Morgenstern I."/>
            <person name="Morin E."/>
            <person name="Murat C."/>
            <person name="Nagy L.G."/>
            <person name="Nolan M."/>
            <person name="Ohm R.A."/>
            <person name="Patyshakuliyeva A."/>
            <person name="Rokas A."/>
            <person name="Ruiz-Duenas F.J."/>
            <person name="Sabat G."/>
            <person name="Salamov A."/>
            <person name="Samejima M."/>
            <person name="Schmutz J."/>
            <person name="Slot J.C."/>
            <person name="St John F."/>
            <person name="Stenlid J."/>
            <person name="Sun H."/>
            <person name="Sun S."/>
            <person name="Syed K."/>
            <person name="Tsang A."/>
            <person name="Wiebenga A."/>
            <person name="Young D."/>
            <person name="Pisabarro A."/>
            <person name="Eastwood D.C."/>
            <person name="Martin F."/>
            <person name="Cullen D."/>
            <person name="Grigoriev I.V."/>
            <person name="Hibbett D.S."/>
        </authorList>
    </citation>
    <scope>NUCLEOTIDE SEQUENCE [LARGE SCALE GENOMIC DNA]</scope>
    <source>
        <strain evidence="11">HHB-11173 SS5</strain>
    </source>
</reference>